<dbReference type="AlphaFoldDB" id="A0A853DNS4"/>
<dbReference type="InterPro" id="IPR003833">
    <property type="entry name" value="CT_C_D"/>
</dbReference>
<keyword evidence="3" id="KW-0067">ATP-binding</keyword>
<feature type="domain" description="Carboxyltransferase" evidence="4">
    <location>
        <begin position="3"/>
        <end position="193"/>
    </location>
</feature>
<evidence type="ECO:0000256" key="1">
    <source>
        <dbReference type="ARBA" id="ARBA00022741"/>
    </source>
</evidence>
<dbReference type="PANTHER" id="PTHR34698:SF2">
    <property type="entry name" value="5-OXOPROLINASE SUBUNIT B"/>
    <property type="match status" value="1"/>
</dbReference>
<dbReference type="EMBL" id="JACCHJ010000001">
    <property type="protein sequence ID" value="NYK10726.1"/>
    <property type="molecule type" value="Genomic_DNA"/>
</dbReference>
<dbReference type="Proteomes" id="UP000521075">
    <property type="component" value="Unassembled WGS sequence"/>
</dbReference>
<dbReference type="InterPro" id="IPR010016">
    <property type="entry name" value="PxpB"/>
</dbReference>
<dbReference type="GO" id="GO:0016787">
    <property type="term" value="F:hydrolase activity"/>
    <property type="evidence" value="ECO:0007669"/>
    <property type="project" value="UniProtKB-KW"/>
</dbReference>
<sequence>MSLRILPSGDHALLAELDGLDEVLALYRALDAERPAGVVDLVPAARTIGVVVDPGVLPLSVAQAWVERTRPVVATPRDEHAVEILVHYDGQDLAAVAGLLGIGAREVVDLHTSSSWRVAFGGFAPGFGYLVTDHDRLRVPRRATPRTAVPAGSVGLAGEFSGVYPRSSPGGWQLIGTTDAVLWDAAADPPALLRPGALVRFREAT</sequence>
<keyword evidence="6" id="KW-1185">Reference proteome</keyword>
<dbReference type="SMART" id="SM00796">
    <property type="entry name" value="AHS1"/>
    <property type="match status" value="1"/>
</dbReference>
<reference evidence="5 6" key="1">
    <citation type="submission" date="2020-07" db="EMBL/GenBank/DDBJ databases">
        <title>Sequencing the genomes of 1000 actinobacteria strains.</title>
        <authorList>
            <person name="Klenk H.-P."/>
        </authorList>
    </citation>
    <scope>NUCLEOTIDE SEQUENCE [LARGE SCALE GENOMIC DNA]</scope>
    <source>
        <strain evidence="5 6">DSM 15166</strain>
    </source>
</reference>
<evidence type="ECO:0000259" key="4">
    <source>
        <dbReference type="SMART" id="SM00796"/>
    </source>
</evidence>
<evidence type="ECO:0000313" key="6">
    <source>
        <dbReference type="Proteomes" id="UP000521075"/>
    </source>
</evidence>
<evidence type="ECO:0000313" key="5">
    <source>
        <dbReference type="EMBL" id="NYK10726.1"/>
    </source>
</evidence>
<dbReference type="RefSeq" id="WP_179701413.1">
    <property type="nucleotide sequence ID" value="NZ_BAAAHA010000014.1"/>
</dbReference>
<organism evidence="5 6">
    <name type="scientific">Leifsonia naganoensis</name>
    <dbReference type="NCBI Taxonomy" id="150025"/>
    <lineage>
        <taxon>Bacteria</taxon>
        <taxon>Bacillati</taxon>
        <taxon>Actinomycetota</taxon>
        <taxon>Actinomycetes</taxon>
        <taxon>Micrococcales</taxon>
        <taxon>Microbacteriaceae</taxon>
        <taxon>Leifsonia</taxon>
    </lineage>
</organism>
<keyword evidence="1" id="KW-0547">Nucleotide-binding</keyword>
<dbReference type="SUPFAM" id="SSF50891">
    <property type="entry name" value="Cyclophilin-like"/>
    <property type="match status" value="1"/>
</dbReference>
<keyword evidence="2" id="KW-0378">Hydrolase</keyword>
<gene>
    <name evidence="5" type="ORF">HNR14_002607</name>
</gene>
<comment type="caution">
    <text evidence="5">The sequence shown here is derived from an EMBL/GenBank/DDBJ whole genome shotgun (WGS) entry which is preliminary data.</text>
</comment>
<dbReference type="Gene3D" id="3.30.1360.40">
    <property type="match status" value="1"/>
</dbReference>
<evidence type="ECO:0000256" key="3">
    <source>
        <dbReference type="ARBA" id="ARBA00022840"/>
    </source>
</evidence>
<proteinExistence type="predicted"/>
<accession>A0A853DNS4</accession>
<protein>
    <submittedName>
        <fullName evidence="5">KipI family sensor histidine kinase inhibitor</fullName>
    </submittedName>
</protein>
<dbReference type="InterPro" id="IPR029000">
    <property type="entry name" value="Cyclophilin-like_dom_sf"/>
</dbReference>
<evidence type="ECO:0000256" key="2">
    <source>
        <dbReference type="ARBA" id="ARBA00022801"/>
    </source>
</evidence>
<dbReference type="SUPFAM" id="SSF160467">
    <property type="entry name" value="PH0987 N-terminal domain-like"/>
    <property type="match status" value="1"/>
</dbReference>
<dbReference type="Gene3D" id="2.40.100.10">
    <property type="entry name" value="Cyclophilin-like"/>
    <property type="match status" value="1"/>
</dbReference>
<dbReference type="Pfam" id="PF02682">
    <property type="entry name" value="CT_C_D"/>
    <property type="match status" value="1"/>
</dbReference>
<dbReference type="PANTHER" id="PTHR34698">
    <property type="entry name" value="5-OXOPROLINASE SUBUNIT B"/>
    <property type="match status" value="1"/>
</dbReference>
<dbReference type="GO" id="GO:0005524">
    <property type="term" value="F:ATP binding"/>
    <property type="evidence" value="ECO:0007669"/>
    <property type="project" value="UniProtKB-KW"/>
</dbReference>
<name>A0A853DNS4_9MICO</name>
<dbReference type="NCBIfam" id="TIGR00370">
    <property type="entry name" value="5-oxoprolinase subunit PxpB"/>
    <property type="match status" value="1"/>
</dbReference>